<reference evidence="2 3" key="1">
    <citation type="submission" date="2019-05" db="EMBL/GenBank/DDBJ databases">
        <title>Another draft genome of Portunus trituberculatus and its Hox gene families provides insights of decapod evolution.</title>
        <authorList>
            <person name="Jeong J.-H."/>
            <person name="Song I."/>
            <person name="Kim S."/>
            <person name="Choi T."/>
            <person name="Kim D."/>
            <person name="Ryu S."/>
            <person name="Kim W."/>
        </authorList>
    </citation>
    <scope>NUCLEOTIDE SEQUENCE [LARGE SCALE GENOMIC DNA]</scope>
    <source>
        <tissue evidence="2">Muscle</tissue>
    </source>
</reference>
<organism evidence="2 3">
    <name type="scientific">Portunus trituberculatus</name>
    <name type="common">Swimming crab</name>
    <name type="synonym">Neptunus trituberculatus</name>
    <dbReference type="NCBI Taxonomy" id="210409"/>
    <lineage>
        <taxon>Eukaryota</taxon>
        <taxon>Metazoa</taxon>
        <taxon>Ecdysozoa</taxon>
        <taxon>Arthropoda</taxon>
        <taxon>Crustacea</taxon>
        <taxon>Multicrustacea</taxon>
        <taxon>Malacostraca</taxon>
        <taxon>Eumalacostraca</taxon>
        <taxon>Eucarida</taxon>
        <taxon>Decapoda</taxon>
        <taxon>Pleocyemata</taxon>
        <taxon>Brachyura</taxon>
        <taxon>Eubrachyura</taxon>
        <taxon>Portunoidea</taxon>
        <taxon>Portunidae</taxon>
        <taxon>Portuninae</taxon>
        <taxon>Portunus</taxon>
    </lineage>
</organism>
<dbReference type="EMBL" id="VSRR010002223">
    <property type="protein sequence ID" value="MPC30272.1"/>
    <property type="molecule type" value="Genomic_DNA"/>
</dbReference>
<protein>
    <submittedName>
        <fullName evidence="2">Uncharacterized protein</fullName>
    </submittedName>
</protein>
<gene>
    <name evidence="2" type="ORF">E2C01_023533</name>
</gene>
<evidence type="ECO:0000313" key="2">
    <source>
        <dbReference type="EMBL" id="MPC30272.1"/>
    </source>
</evidence>
<dbReference type="AlphaFoldDB" id="A0A5B7E8G3"/>
<proteinExistence type="predicted"/>
<name>A0A5B7E8G3_PORTR</name>
<sequence length="63" mass="6717">MPAKRPATSPAMSPSIAKKTRKSLTLEIECRFLPSVCPSCDEPLAKSEGISADNPAWNSAKTV</sequence>
<accession>A0A5B7E8G3</accession>
<evidence type="ECO:0000313" key="3">
    <source>
        <dbReference type="Proteomes" id="UP000324222"/>
    </source>
</evidence>
<feature type="region of interest" description="Disordered" evidence="1">
    <location>
        <begin position="44"/>
        <end position="63"/>
    </location>
</feature>
<keyword evidence="3" id="KW-1185">Reference proteome</keyword>
<dbReference type="Proteomes" id="UP000324222">
    <property type="component" value="Unassembled WGS sequence"/>
</dbReference>
<evidence type="ECO:0000256" key="1">
    <source>
        <dbReference type="SAM" id="MobiDB-lite"/>
    </source>
</evidence>
<comment type="caution">
    <text evidence="2">The sequence shown here is derived from an EMBL/GenBank/DDBJ whole genome shotgun (WGS) entry which is preliminary data.</text>
</comment>